<dbReference type="PROSITE" id="PS50894">
    <property type="entry name" value="HPT"/>
    <property type="match status" value="1"/>
</dbReference>
<evidence type="ECO:0000313" key="4">
    <source>
        <dbReference type="Proteomes" id="UP001437460"/>
    </source>
</evidence>
<evidence type="ECO:0000256" key="1">
    <source>
        <dbReference type="PROSITE-ProRule" id="PRU00110"/>
    </source>
</evidence>
<reference evidence="3 4" key="1">
    <citation type="submission" date="2024-03" db="EMBL/GenBank/DDBJ databases">
        <title>Human intestinal bacterial collection.</title>
        <authorList>
            <person name="Pauvert C."/>
            <person name="Hitch T.C.A."/>
            <person name="Clavel T."/>
        </authorList>
    </citation>
    <scope>NUCLEOTIDE SEQUENCE [LARGE SCALE GENOMIC DNA]</scope>
    <source>
        <strain evidence="3 4">CLA-AP-H27</strain>
    </source>
</reference>
<dbReference type="RefSeq" id="WP_349229542.1">
    <property type="nucleotide sequence ID" value="NZ_JBBMFJ010000018.1"/>
</dbReference>
<evidence type="ECO:0000313" key="3">
    <source>
        <dbReference type="EMBL" id="MEQ2563395.1"/>
    </source>
</evidence>
<dbReference type="InterPro" id="IPR008207">
    <property type="entry name" value="Sig_transdc_His_kin_Hpt_dom"/>
</dbReference>
<proteinExistence type="predicted"/>
<organism evidence="3 4">
    <name type="scientific">Ventrimonas faecis</name>
    <dbReference type="NCBI Taxonomy" id="3133170"/>
    <lineage>
        <taxon>Bacteria</taxon>
        <taxon>Bacillati</taxon>
        <taxon>Bacillota</taxon>
        <taxon>Clostridia</taxon>
        <taxon>Lachnospirales</taxon>
        <taxon>Lachnospiraceae</taxon>
        <taxon>Ventrimonas</taxon>
    </lineage>
</organism>
<dbReference type="Pfam" id="PF01627">
    <property type="entry name" value="Hpt"/>
    <property type="match status" value="1"/>
</dbReference>
<dbReference type="EMBL" id="JBBMFJ010000018">
    <property type="protein sequence ID" value="MEQ2563395.1"/>
    <property type="molecule type" value="Genomic_DNA"/>
</dbReference>
<feature type="domain" description="HPt" evidence="2">
    <location>
        <begin position="23"/>
        <end position="117"/>
    </location>
</feature>
<dbReference type="SUPFAM" id="SSF47226">
    <property type="entry name" value="Histidine-containing phosphotransfer domain, HPT domain"/>
    <property type="match status" value="1"/>
</dbReference>
<gene>
    <name evidence="3" type="ORF">WMO41_09545</name>
</gene>
<dbReference type="CDD" id="cd00088">
    <property type="entry name" value="HPT"/>
    <property type="match status" value="1"/>
</dbReference>
<feature type="modified residue" description="Phosphohistidine" evidence="1">
    <location>
        <position position="60"/>
    </location>
</feature>
<evidence type="ECO:0000259" key="2">
    <source>
        <dbReference type="PROSITE" id="PS50894"/>
    </source>
</evidence>
<comment type="caution">
    <text evidence="3">The sequence shown here is derived from an EMBL/GenBank/DDBJ whole genome shotgun (WGS) entry which is preliminary data.</text>
</comment>
<dbReference type="InterPro" id="IPR036641">
    <property type="entry name" value="HPT_dom_sf"/>
</dbReference>
<accession>A0ABV1HM44</accession>
<keyword evidence="4" id="KW-1185">Reference proteome</keyword>
<sequence>MTIKECYEKIGSNYESVLSRFGNEALVKRFALKFLKDPSYAELKEALEARDAERAFRAAHTLKGVCLNLGFDRLYETSAALTEDLRRRDINDSDRLFPELTVRYEQLTEAIRELEAEA</sequence>
<dbReference type="Gene3D" id="1.20.120.160">
    <property type="entry name" value="HPT domain"/>
    <property type="match status" value="1"/>
</dbReference>
<keyword evidence="1" id="KW-0597">Phosphoprotein</keyword>
<name>A0ABV1HM44_9FIRM</name>
<dbReference type="Proteomes" id="UP001437460">
    <property type="component" value="Unassembled WGS sequence"/>
</dbReference>
<protein>
    <submittedName>
        <fullName evidence="3">Hpt domain-containing protein</fullName>
    </submittedName>
</protein>